<dbReference type="AlphaFoldDB" id="A0A915YK93"/>
<name>A0A915YK93_9BACT</name>
<dbReference type="Proteomes" id="UP001060919">
    <property type="component" value="Chromosome"/>
</dbReference>
<organism evidence="1 2">
    <name type="scientific">Aureispira anguillae</name>
    <dbReference type="NCBI Taxonomy" id="2864201"/>
    <lineage>
        <taxon>Bacteria</taxon>
        <taxon>Pseudomonadati</taxon>
        <taxon>Bacteroidota</taxon>
        <taxon>Saprospiria</taxon>
        <taxon>Saprospirales</taxon>
        <taxon>Saprospiraceae</taxon>
        <taxon>Aureispira</taxon>
    </lineage>
</organism>
<accession>A0A915YK93</accession>
<evidence type="ECO:0000313" key="1">
    <source>
        <dbReference type="EMBL" id="BDS14625.1"/>
    </source>
</evidence>
<reference evidence="1" key="1">
    <citation type="submission" date="2022-09" db="EMBL/GenBank/DDBJ databases">
        <title>Aureispira anguillicida sp. nov., isolated from Leptocephalus of Japanese eel Anguilla japonica.</title>
        <authorList>
            <person name="Yuasa K."/>
            <person name="Mekata T."/>
            <person name="Ikunari K."/>
        </authorList>
    </citation>
    <scope>NUCLEOTIDE SEQUENCE</scope>
    <source>
        <strain evidence="1">EL160426</strain>
    </source>
</reference>
<keyword evidence="2" id="KW-1185">Reference proteome</keyword>
<gene>
    <name evidence="1" type="ORF">AsAng_0054060</name>
</gene>
<protein>
    <submittedName>
        <fullName evidence="1">Uncharacterized protein</fullName>
    </submittedName>
</protein>
<proteinExistence type="predicted"/>
<sequence length="40" mass="4675">MTNRVEILINGFTYAVWGLDFRNKIALLLDYIGMNYSHIV</sequence>
<evidence type="ECO:0000313" key="2">
    <source>
        <dbReference type="Proteomes" id="UP001060919"/>
    </source>
</evidence>
<dbReference type="KEGG" id="aup:AsAng_0054060"/>
<dbReference type="EMBL" id="AP026867">
    <property type="protein sequence ID" value="BDS14625.1"/>
    <property type="molecule type" value="Genomic_DNA"/>
</dbReference>